<dbReference type="EMBL" id="QGNW01000099">
    <property type="protein sequence ID" value="RVW97539.1"/>
    <property type="molecule type" value="Genomic_DNA"/>
</dbReference>
<evidence type="ECO:0000313" key="1">
    <source>
        <dbReference type="EMBL" id="RVW97539.1"/>
    </source>
</evidence>
<gene>
    <name evidence="1" type="ORF">CK203_046506</name>
</gene>
<comment type="caution">
    <text evidence="1">The sequence shown here is derived from an EMBL/GenBank/DDBJ whole genome shotgun (WGS) entry which is preliminary data.</text>
</comment>
<proteinExistence type="predicted"/>
<dbReference type="Proteomes" id="UP000288805">
    <property type="component" value="Unassembled WGS sequence"/>
</dbReference>
<organism evidence="1 2">
    <name type="scientific">Vitis vinifera</name>
    <name type="common">Grape</name>
    <dbReference type="NCBI Taxonomy" id="29760"/>
    <lineage>
        <taxon>Eukaryota</taxon>
        <taxon>Viridiplantae</taxon>
        <taxon>Streptophyta</taxon>
        <taxon>Embryophyta</taxon>
        <taxon>Tracheophyta</taxon>
        <taxon>Spermatophyta</taxon>
        <taxon>Magnoliopsida</taxon>
        <taxon>eudicotyledons</taxon>
        <taxon>Gunneridae</taxon>
        <taxon>Pentapetalae</taxon>
        <taxon>rosids</taxon>
        <taxon>Vitales</taxon>
        <taxon>Vitaceae</taxon>
        <taxon>Viteae</taxon>
        <taxon>Vitis</taxon>
    </lineage>
</organism>
<sequence length="91" mass="10565">MLLPIYLQTTSSIAAVSVCSTIETNTDWTYEIGKYLWIRELPKDKKQTQKIQVQAAHFTLIRDKLYRQSFRGSYLKCLSGPEAQYILANLY</sequence>
<accession>A0A438ILF3</accession>
<evidence type="ECO:0000313" key="2">
    <source>
        <dbReference type="Proteomes" id="UP000288805"/>
    </source>
</evidence>
<dbReference type="AlphaFoldDB" id="A0A438ILF3"/>
<reference evidence="1 2" key="1">
    <citation type="journal article" date="2018" name="PLoS Genet.">
        <title>Population sequencing reveals clonal diversity and ancestral inbreeding in the grapevine cultivar Chardonnay.</title>
        <authorList>
            <person name="Roach M.J."/>
            <person name="Johnson D.L."/>
            <person name="Bohlmann J."/>
            <person name="van Vuuren H.J."/>
            <person name="Jones S.J."/>
            <person name="Pretorius I.S."/>
            <person name="Schmidt S.A."/>
            <person name="Borneman A.R."/>
        </authorList>
    </citation>
    <scope>NUCLEOTIDE SEQUENCE [LARGE SCALE GENOMIC DNA]</scope>
    <source>
        <strain evidence="2">cv. Chardonnay</strain>
        <tissue evidence="1">Leaf</tissue>
    </source>
</reference>
<name>A0A438ILF3_VITVI</name>
<protein>
    <submittedName>
        <fullName evidence="1">Uncharacterized protein</fullName>
    </submittedName>
</protein>